<feature type="domain" description="Methionyl/Valyl/Leucyl/Isoleucyl-tRNA synthetase anticodon-binding" evidence="12">
    <location>
        <begin position="677"/>
        <end position="794"/>
    </location>
</feature>
<dbReference type="SUPFAM" id="SSF52374">
    <property type="entry name" value="Nucleotidylyl transferase"/>
    <property type="match status" value="1"/>
</dbReference>
<evidence type="ECO:0000256" key="9">
    <source>
        <dbReference type="HAMAP-Rule" id="MF_00049"/>
    </source>
</evidence>
<evidence type="ECO:0000256" key="6">
    <source>
        <dbReference type="ARBA" id="ARBA00022917"/>
    </source>
</evidence>
<dbReference type="NCBIfam" id="TIGR00396">
    <property type="entry name" value="leuS_bact"/>
    <property type="match status" value="1"/>
</dbReference>
<evidence type="ECO:0000256" key="4">
    <source>
        <dbReference type="ARBA" id="ARBA00022741"/>
    </source>
</evidence>
<dbReference type="Pfam" id="PF00133">
    <property type="entry name" value="tRNA-synt_1"/>
    <property type="match status" value="1"/>
</dbReference>
<evidence type="ECO:0000256" key="10">
    <source>
        <dbReference type="RuleBase" id="RU363035"/>
    </source>
</evidence>
<evidence type="ECO:0000256" key="8">
    <source>
        <dbReference type="ARBA" id="ARBA00047469"/>
    </source>
</evidence>
<keyword evidence="5 9" id="KW-0067">ATP-binding</keyword>
<evidence type="ECO:0000259" key="11">
    <source>
        <dbReference type="Pfam" id="PF00133"/>
    </source>
</evidence>
<dbReference type="PANTHER" id="PTHR43740">
    <property type="entry name" value="LEUCYL-TRNA SYNTHETASE"/>
    <property type="match status" value="1"/>
</dbReference>
<dbReference type="EC" id="6.1.1.4" evidence="9"/>
<gene>
    <name evidence="9" type="primary">leuS</name>
    <name evidence="15" type="ORF">D7V88_30295</name>
</gene>
<feature type="domain" description="Aminoacyl-tRNA synthetase class Ia" evidence="11">
    <location>
        <begin position="424"/>
        <end position="632"/>
    </location>
</feature>
<evidence type="ECO:0000256" key="3">
    <source>
        <dbReference type="ARBA" id="ARBA00022598"/>
    </source>
</evidence>
<dbReference type="FunFam" id="3.40.50.620:FF:000003">
    <property type="entry name" value="Leucine--tRNA ligase"/>
    <property type="match status" value="1"/>
</dbReference>
<evidence type="ECO:0000313" key="15">
    <source>
        <dbReference type="EMBL" id="RKG78046.1"/>
    </source>
</evidence>
<dbReference type="InterPro" id="IPR009008">
    <property type="entry name" value="Val/Leu/Ile-tRNA-synth_edit"/>
</dbReference>
<comment type="caution">
    <text evidence="9">Lacks conserved residue(s) required for the propagation of feature annotation.</text>
</comment>
<reference evidence="16" key="1">
    <citation type="submission" date="2018-09" db="EMBL/GenBank/DDBJ databases">
        <authorList>
            <person name="Livingstone P.G."/>
            <person name="Whitworth D.E."/>
        </authorList>
    </citation>
    <scope>NUCLEOTIDE SEQUENCE [LARGE SCALE GENOMIC DNA]</scope>
    <source>
        <strain evidence="16">CA054A</strain>
    </source>
</reference>
<dbReference type="InterPro" id="IPR013155">
    <property type="entry name" value="M/V/L/I-tRNA-synth_anticd-bd"/>
</dbReference>
<name>A0A3A8I5N4_9BACT</name>
<dbReference type="SUPFAM" id="SSF50677">
    <property type="entry name" value="ValRS/IleRS/LeuRS editing domain"/>
    <property type="match status" value="1"/>
</dbReference>
<feature type="domain" description="Leucyl-tRNA synthetase editing" evidence="14">
    <location>
        <begin position="223"/>
        <end position="410"/>
    </location>
</feature>
<keyword evidence="4 9" id="KW-0547">Nucleotide-binding</keyword>
<dbReference type="FunFam" id="3.40.50.620:FF:000056">
    <property type="entry name" value="Leucine--tRNA ligase"/>
    <property type="match status" value="1"/>
</dbReference>
<comment type="catalytic activity">
    <reaction evidence="8 9">
        <text>tRNA(Leu) + L-leucine + ATP = L-leucyl-tRNA(Leu) + AMP + diphosphate</text>
        <dbReference type="Rhea" id="RHEA:11688"/>
        <dbReference type="Rhea" id="RHEA-COMP:9613"/>
        <dbReference type="Rhea" id="RHEA-COMP:9622"/>
        <dbReference type="ChEBI" id="CHEBI:30616"/>
        <dbReference type="ChEBI" id="CHEBI:33019"/>
        <dbReference type="ChEBI" id="CHEBI:57427"/>
        <dbReference type="ChEBI" id="CHEBI:78442"/>
        <dbReference type="ChEBI" id="CHEBI:78494"/>
        <dbReference type="ChEBI" id="CHEBI:456215"/>
        <dbReference type="EC" id="6.1.1.4"/>
    </reaction>
</comment>
<sequence>MAMNERYEPQSIEGKWQARWDEEGIFRAGRRPDAPKKYVLEMLPYPSGQMHMGHVRNYLIGDVYARYYQMRGFDVLHPMGWDAFGLPAENAAIKDGVHPAIRTRENIESFKAEIKTLGYSYDWSREVNTSQPEYYRWNQWFFLQMLERGLVYRRFSKVNWCTGCHTVIANEQVKDGRCERCNSEVLDKEMPEWAFRITKYSQDLLDALDTLKEWPDSITARQRNWIGRSDGAEVDFRVQGHDAALRVFTTRVDTLFGCTYVVLAPDHKLVAQVTAPEQRANVEAFAKRMAAQNKTERLGEDTEKEGVFTGAHALHPFTGQPVPIWIANFVVSDYGTGAVMSVPAHDERDFAFARKYSLPVRVVIQPATGDKLGAGETLTEAATADGVLVDSGDFTGLPSAEARVKMAATLESQGQGKATVTYRQRDWGFSRQRYWGTPIPIVYCEKCDPERKGIPVPLDQLPVRLPDIDTQEVLTGRGEPPLAKVASFVNTECPKCGGPARREAETMDTFVDSCWYFARYLSPHYDAAPFDPEVAKRWLPVDVYVGGPEHGTMHLLYFRFWTRIMKLLGLSPVDEPVTRLITQGIVNGADGRKMGKRYGNGVAPSTIVQKYGADTARTYVLFAGPPERDFDWSPDQVEGVSRFLKRVWTLAATHHASVADVTYDGPYEGKALETRRAAHKCLKRVSEAIERLSFNTGVAGIMECVNALYAVGTPETQAEKAAMAEAVRLLARILTPFAPHIADELAEAYGAKALTVSEAWPEFDPALVVDDVIPYAVQVNGKLRAEVRVAADASEADVRAAAEAEEKVKSALEGKTLRKFVFVPKRLVNFVVG</sequence>
<dbReference type="CDD" id="cd00812">
    <property type="entry name" value="LeuRS_core"/>
    <property type="match status" value="1"/>
</dbReference>
<dbReference type="GO" id="GO:0006429">
    <property type="term" value="P:leucyl-tRNA aminoacylation"/>
    <property type="evidence" value="ECO:0007669"/>
    <property type="project" value="UniProtKB-UniRule"/>
</dbReference>
<keyword evidence="7 9" id="KW-0030">Aminoacyl-tRNA synthetase</keyword>
<dbReference type="PANTHER" id="PTHR43740:SF2">
    <property type="entry name" value="LEUCINE--TRNA LIGASE, MITOCHONDRIAL"/>
    <property type="match status" value="1"/>
</dbReference>
<dbReference type="InterPro" id="IPR025709">
    <property type="entry name" value="Leu_tRNA-synth_edit"/>
</dbReference>
<dbReference type="AlphaFoldDB" id="A0A3A8I5N4"/>
<protein>
    <recommendedName>
        <fullName evidence="9">Leucine--tRNA ligase</fullName>
        <ecNumber evidence="9">6.1.1.4</ecNumber>
    </recommendedName>
    <alternativeName>
        <fullName evidence="9">Leucyl-tRNA synthetase</fullName>
        <shortName evidence="9">LeuRS</shortName>
    </alternativeName>
</protein>
<keyword evidence="6 9" id="KW-0648">Protein biosynthesis</keyword>
<evidence type="ECO:0000259" key="13">
    <source>
        <dbReference type="Pfam" id="PF09334"/>
    </source>
</evidence>
<keyword evidence="3 9" id="KW-0436">Ligase</keyword>
<dbReference type="EMBL" id="RAVZ01000271">
    <property type="protein sequence ID" value="RKG78046.1"/>
    <property type="molecule type" value="Genomic_DNA"/>
</dbReference>
<comment type="similarity">
    <text evidence="1 9 10">Belongs to the class-I aminoacyl-tRNA synthetase family.</text>
</comment>
<dbReference type="GO" id="GO:0005524">
    <property type="term" value="F:ATP binding"/>
    <property type="evidence" value="ECO:0007669"/>
    <property type="project" value="UniProtKB-UniRule"/>
</dbReference>
<dbReference type="InterPro" id="IPR001412">
    <property type="entry name" value="aa-tRNA-synth_I_CS"/>
</dbReference>
<dbReference type="Proteomes" id="UP000268094">
    <property type="component" value="Unassembled WGS sequence"/>
</dbReference>
<dbReference type="PROSITE" id="PS00178">
    <property type="entry name" value="AA_TRNA_LIGASE_I"/>
    <property type="match status" value="1"/>
</dbReference>
<organism evidence="15 16">
    <name type="scientific">Corallococcus terminator</name>
    <dbReference type="NCBI Taxonomy" id="2316733"/>
    <lineage>
        <taxon>Bacteria</taxon>
        <taxon>Pseudomonadati</taxon>
        <taxon>Myxococcota</taxon>
        <taxon>Myxococcia</taxon>
        <taxon>Myxococcales</taxon>
        <taxon>Cystobacterineae</taxon>
        <taxon>Myxococcaceae</taxon>
        <taxon>Corallococcus</taxon>
    </lineage>
</organism>
<dbReference type="Gene3D" id="3.10.20.590">
    <property type="match status" value="1"/>
</dbReference>
<accession>A0A3A8I5N4</accession>
<dbReference type="CDD" id="cd07958">
    <property type="entry name" value="Anticodon_Ia_Leu_BEm"/>
    <property type="match status" value="1"/>
</dbReference>
<dbReference type="HAMAP" id="MF_00049_B">
    <property type="entry name" value="Leu_tRNA_synth_B"/>
    <property type="match status" value="1"/>
</dbReference>
<keyword evidence="16" id="KW-1185">Reference proteome</keyword>
<dbReference type="RefSeq" id="WP_120544100.1">
    <property type="nucleotide sequence ID" value="NZ_RAVZ01000271.1"/>
</dbReference>
<evidence type="ECO:0000259" key="12">
    <source>
        <dbReference type="Pfam" id="PF08264"/>
    </source>
</evidence>
<feature type="domain" description="Methionyl/Leucyl tRNA synthetase" evidence="13">
    <location>
        <begin position="41"/>
        <end position="184"/>
    </location>
</feature>
<dbReference type="GO" id="GO:0002161">
    <property type="term" value="F:aminoacyl-tRNA deacylase activity"/>
    <property type="evidence" value="ECO:0007669"/>
    <property type="project" value="InterPro"/>
</dbReference>
<feature type="short sequence motif" description="'HIGH' region" evidence="9">
    <location>
        <begin position="44"/>
        <end position="54"/>
    </location>
</feature>
<dbReference type="InterPro" id="IPR002302">
    <property type="entry name" value="Leu-tRNA-ligase"/>
</dbReference>
<dbReference type="Pfam" id="PF09334">
    <property type="entry name" value="tRNA-synt_1g"/>
    <property type="match status" value="1"/>
</dbReference>
<comment type="subcellular location">
    <subcellularLocation>
        <location evidence="9">Cytoplasm</location>
    </subcellularLocation>
</comment>
<dbReference type="InterPro" id="IPR015413">
    <property type="entry name" value="Methionyl/Leucyl_tRNA_Synth"/>
</dbReference>
<evidence type="ECO:0000259" key="14">
    <source>
        <dbReference type="Pfam" id="PF13603"/>
    </source>
</evidence>
<dbReference type="OrthoDB" id="9810365at2"/>
<dbReference type="Pfam" id="PF13603">
    <property type="entry name" value="tRNA-synt_1_2"/>
    <property type="match status" value="1"/>
</dbReference>
<dbReference type="Pfam" id="PF08264">
    <property type="entry name" value="Anticodon_1"/>
    <property type="match status" value="1"/>
</dbReference>
<dbReference type="Gene3D" id="3.40.50.620">
    <property type="entry name" value="HUPs"/>
    <property type="match status" value="2"/>
</dbReference>
<evidence type="ECO:0000256" key="5">
    <source>
        <dbReference type="ARBA" id="ARBA00022840"/>
    </source>
</evidence>
<dbReference type="InterPro" id="IPR002300">
    <property type="entry name" value="aa-tRNA-synth_Ia"/>
</dbReference>
<evidence type="ECO:0000256" key="2">
    <source>
        <dbReference type="ARBA" id="ARBA00022490"/>
    </source>
</evidence>
<keyword evidence="2 9" id="KW-0963">Cytoplasm</keyword>
<proteinExistence type="inferred from homology"/>
<dbReference type="PRINTS" id="PR00985">
    <property type="entry name" value="TRNASYNTHLEU"/>
</dbReference>
<evidence type="ECO:0000256" key="7">
    <source>
        <dbReference type="ARBA" id="ARBA00023146"/>
    </source>
</evidence>
<dbReference type="GO" id="GO:0004823">
    <property type="term" value="F:leucine-tRNA ligase activity"/>
    <property type="evidence" value="ECO:0007669"/>
    <property type="project" value="UniProtKB-UniRule"/>
</dbReference>
<dbReference type="FunFam" id="3.10.20.590:FF:000001">
    <property type="entry name" value="Leucine--tRNA ligase"/>
    <property type="match status" value="1"/>
</dbReference>
<evidence type="ECO:0000313" key="16">
    <source>
        <dbReference type="Proteomes" id="UP000268094"/>
    </source>
</evidence>
<dbReference type="FunFam" id="1.10.730.10:FF:000002">
    <property type="entry name" value="Leucine--tRNA ligase"/>
    <property type="match status" value="1"/>
</dbReference>
<dbReference type="Gene3D" id="1.10.730.10">
    <property type="entry name" value="Isoleucyl-tRNA Synthetase, Domain 1"/>
    <property type="match status" value="2"/>
</dbReference>
<dbReference type="SUPFAM" id="SSF47323">
    <property type="entry name" value="Anticodon-binding domain of a subclass of class I aminoacyl-tRNA synthetases"/>
    <property type="match status" value="1"/>
</dbReference>
<evidence type="ECO:0000256" key="1">
    <source>
        <dbReference type="ARBA" id="ARBA00005594"/>
    </source>
</evidence>
<comment type="caution">
    <text evidence="15">The sequence shown here is derived from an EMBL/GenBank/DDBJ whole genome shotgun (WGS) entry which is preliminary data.</text>
</comment>
<dbReference type="GO" id="GO:0005829">
    <property type="term" value="C:cytosol"/>
    <property type="evidence" value="ECO:0007669"/>
    <property type="project" value="TreeGrafter"/>
</dbReference>
<dbReference type="InterPro" id="IPR009080">
    <property type="entry name" value="tRNAsynth_Ia_anticodon-bd"/>
</dbReference>
<feature type="binding site" evidence="9">
    <location>
        <position position="596"/>
    </location>
    <ligand>
        <name>ATP</name>
        <dbReference type="ChEBI" id="CHEBI:30616"/>
    </ligand>
</feature>
<dbReference type="InterPro" id="IPR014729">
    <property type="entry name" value="Rossmann-like_a/b/a_fold"/>
</dbReference>